<protein>
    <submittedName>
        <fullName evidence="3">Glycoside hydrolase family 55 protein</fullName>
    </submittedName>
</protein>
<keyword evidence="4" id="KW-1185">Reference proteome</keyword>
<dbReference type="Gene3D" id="2.160.20.10">
    <property type="entry name" value="Single-stranded right-handed beta-helix, Pectin lyase-like"/>
    <property type="match status" value="1"/>
</dbReference>
<dbReference type="InterPro" id="IPR012334">
    <property type="entry name" value="Pectin_lyas_fold"/>
</dbReference>
<reference evidence="3 4" key="1">
    <citation type="journal article" date="2011" name="Nat. Biotechnol.">
        <title>Comparative genomic analysis of the thermophilic biomass-degrading fungi Myceliophthora thermophila and Thielavia terrestris.</title>
        <authorList>
            <person name="Berka R.M."/>
            <person name="Grigoriev I.V."/>
            <person name="Otillar R."/>
            <person name="Salamov A."/>
            <person name="Grimwood J."/>
            <person name="Reid I."/>
            <person name="Ishmael N."/>
            <person name="John T."/>
            <person name="Darmond C."/>
            <person name="Moisan M.-C."/>
            <person name="Henrissat B."/>
            <person name="Coutinho P.M."/>
            <person name="Lombard V."/>
            <person name="Natvig D.O."/>
            <person name="Lindquist E."/>
            <person name="Schmutz J."/>
            <person name="Lucas S."/>
            <person name="Harris P."/>
            <person name="Powlowski J."/>
            <person name="Bellemare A."/>
            <person name="Taylor D."/>
            <person name="Butler G."/>
            <person name="de Vries R.P."/>
            <person name="Allijn I.E."/>
            <person name="van den Brink J."/>
            <person name="Ushinsky S."/>
            <person name="Storms R."/>
            <person name="Powell A.J."/>
            <person name="Paulsen I.T."/>
            <person name="Elbourne L.D.H."/>
            <person name="Baker S.E."/>
            <person name="Magnuson J."/>
            <person name="LaBoissiere S."/>
            <person name="Clutterbuck A.J."/>
            <person name="Martinez D."/>
            <person name="Wogulis M."/>
            <person name="de Leon A.L."/>
            <person name="Rey M.W."/>
            <person name="Tsang A."/>
        </authorList>
    </citation>
    <scope>NUCLEOTIDE SEQUENCE [LARGE SCALE GENOMIC DNA]</scope>
    <source>
        <strain evidence="4">ATCC 42464 / BCRC 31852 / DSM 1799</strain>
    </source>
</reference>
<evidence type="ECO:0000313" key="4">
    <source>
        <dbReference type="Proteomes" id="UP000007322"/>
    </source>
</evidence>
<keyword evidence="3" id="KW-0378">Hydrolase</keyword>
<dbReference type="EMBL" id="CP003008">
    <property type="protein sequence ID" value="AEO62113.1"/>
    <property type="molecule type" value="Genomic_DNA"/>
</dbReference>
<dbReference type="Pfam" id="PF12708">
    <property type="entry name" value="Pect-lyase_RHGA_epim"/>
    <property type="match status" value="1"/>
</dbReference>
<dbReference type="GO" id="GO:0016787">
    <property type="term" value="F:hydrolase activity"/>
    <property type="evidence" value="ECO:0007669"/>
    <property type="project" value="UniProtKB-KW"/>
</dbReference>
<name>G2QNT7_THET4</name>
<evidence type="ECO:0000256" key="1">
    <source>
        <dbReference type="SAM" id="MobiDB-lite"/>
    </source>
</evidence>
<feature type="domain" description="Rhamnogalacturonase A/B/Epimerase-like pectate lyase" evidence="2">
    <location>
        <begin position="13"/>
        <end position="87"/>
    </location>
</feature>
<dbReference type="STRING" id="573729.G2QNT7"/>
<dbReference type="InParanoid" id="G2QNT7"/>
<dbReference type="RefSeq" id="XP_003667358.1">
    <property type="nucleotide sequence ID" value="XM_003667310.1"/>
</dbReference>
<accession>G2QNT7</accession>
<dbReference type="VEuPathDB" id="FungiDB:MYCTH_2131308"/>
<proteinExistence type="predicted"/>
<feature type="compositionally biased region" description="Basic and acidic residues" evidence="1">
    <location>
        <begin position="109"/>
        <end position="131"/>
    </location>
</feature>
<dbReference type="KEGG" id="mtm:MYCTH_2131308"/>
<dbReference type="GeneID" id="11509987"/>
<evidence type="ECO:0000259" key="2">
    <source>
        <dbReference type="Pfam" id="PF12708"/>
    </source>
</evidence>
<dbReference type="InterPro" id="IPR024535">
    <property type="entry name" value="RHGA/B-epi-like_pectate_lyase"/>
</dbReference>
<feature type="region of interest" description="Disordered" evidence="1">
    <location>
        <begin position="87"/>
        <end position="131"/>
    </location>
</feature>
<gene>
    <name evidence="3" type="ORF">MYCTH_2131308</name>
</gene>
<evidence type="ECO:0000313" key="3">
    <source>
        <dbReference type="EMBL" id="AEO62113.1"/>
    </source>
</evidence>
<sequence length="131" mass="14362">MTCKLTHRVMTQPNDPPVIKGAPSFVGLGVFSTDEYVPNGGTGPDGNAKEWYANFYRQIRNFKFDITQTDPNAYICAIHYQVAQATESRQGIQPGKTGVGARATLAGELQDKGGRAKANEMRRQRPSEGDE</sequence>
<dbReference type="AlphaFoldDB" id="G2QNT7"/>
<dbReference type="Proteomes" id="UP000007322">
    <property type="component" value="Chromosome 7"/>
</dbReference>
<dbReference type="HOGENOM" id="CLU_1929056_0_0_1"/>
<dbReference type="OrthoDB" id="5153416at2759"/>
<organism evidence="3 4">
    <name type="scientific">Thermothelomyces thermophilus (strain ATCC 42464 / BCRC 31852 / DSM 1799)</name>
    <name type="common">Sporotrichum thermophile</name>
    <dbReference type="NCBI Taxonomy" id="573729"/>
    <lineage>
        <taxon>Eukaryota</taxon>
        <taxon>Fungi</taxon>
        <taxon>Dikarya</taxon>
        <taxon>Ascomycota</taxon>
        <taxon>Pezizomycotina</taxon>
        <taxon>Sordariomycetes</taxon>
        <taxon>Sordariomycetidae</taxon>
        <taxon>Sordariales</taxon>
        <taxon>Chaetomiaceae</taxon>
        <taxon>Thermothelomyces</taxon>
    </lineage>
</organism>